<evidence type="ECO:0000256" key="1">
    <source>
        <dbReference type="ARBA" id="ARBA00009861"/>
    </source>
</evidence>
<evidence type="ECO:0008006" key="6">
    <source>
        <dbReference type="Google" id="ProtNLM"/>
    </source>
</evidence>
<dbReference type="Pfam" id="PF02458">
    <property type="entry name" value="Transferase"/>
    <property type="match status" value="1"/>
</dbReference>
<dbReference type="Gene3D" id="3.30.559.10">
    <property type="entry name" value="Chloramphenicol acetyltransferase-like domain"/>
    <property type="match status" value="1"/>
</dbReference>
<dbReference type="PANTHER" id="PTHR31623">
    <property type="entry name" value="F21J9.9"/>
    <property type="match status" value="1"/>
</dbReference>
<comment type="caution">
    <text evidence="4">The sequence shown here is derived from an EMBL/GenBank/DDBJ whole genome shotgun (WGS) entry which is preliminary data.</text>
</comment>
<reference evidence="4" key="1">
    <citation type="submission" date="2018-01" db="EMBL/GenBank/DDBJ databases">
        <authorList>
            <person name="Mao J.F."/>
        </authorList>
    </citation>
    <scope>NUCLEOTIDE SEQUENCE</scope>
    <source>
        <strain evidence="4">Huo1</strain>
        <tissue evidence="4">Leaf</tissue>
    </source>
</reference>
<evidence type="ECO:0000256" key="3">
    <source>
        <dbReference type="ARBA" id="ARBA00023315"/>
    </source>
</evidence>
<evidence type="ECO:0000313" key="4">
    <source>
        <dbReference type="EMBL" id="KAG6405774.1"/>
    </source>
</evidence>
<protein>
    <recommendedName>
        <fullName evidence="6">Shikimate O-hydroxycinnamoyltransferase</fullName>
    </recommendedName>
</protein>
<proteinExistence type="inferred from homology"/>
<keyword evidence="3" id="KW-0012">Acyltransferase</keyword>
<reference evidence="4" key="2">
    <citation type="submission" date="2020-08" db="EMBL/GenBank/DDBJ databases">
        <title>Plant Genome Project.</title>
        <authorList>
            <person name="Zhang R.-G."/>
        </authorList>
    </citation>
    <scope>NUCLEOTIDE SEQUENCE</scope>
    <source>
        <strain evidence="4">Huo1</strain>
        <tissue evidence="4">Leaf</tissue>
    </source>
</reference>
<keyword evidence="2" id="KW-0808">Transferase</keyword>
<dbReference type="InterPro" id="IPR023213">
    <property type="entry name" value="CAT-like_dom_sf"/>
</dbReference>
<accession>A0A8X8X452</accession>
<keyword evidence="5" id="KW-1185">Reference proteome</keyword>
<evidence type="ECO:0000256" key="2">
    <source>
        <dbReference type="ARBA" id="ARBA00022679"/>
    </source>
</evidence>
<organism evidence="4">
    <name type="scientific">Salvia splendens</name>
    <name type="common">Scarlet sage</name>
    <dbReference type="NCBI Taxonomy" id="180675"/>
    <lineage>
        <taxon>Eukaryota</taxon>
        <taxon>Viridiplantae</taxon>
        <taxon>Streptophyta</taxon>
        <taxon>Embryophyta</taxon>
        <taxon>Tracheophyta</taxon>
        <taxon>Spermatophyta</taxon>
        <taxon>Magnoliopsida</taxon>
        <taxon>eudicotyledons</taxon>
        <taxon>Gunneridae</taxon>
        <taxon>Pentapetalae</taxon>
        <taxon>asterids</taxon>
        <taxon>lamiids</taxon>
        <taxon>Lamiales</taxon>
        <taxon>Lamiaceae</taxon>
        <taxon>Nepetoideae</taxon>
        <taxon>Mentheae</taxon>
        <taxon>Salviinae</taxon>
        <taxon>Salvia</taxon>
        <taxon>Salvia subgen. Calosphace</taxon>
        <taxon>core Calosphace</taxon>
    </lineage>
</organism>
<evidence type="ECO:0000313" key="5">
    <source>
        <dbReference type="Proteomes" id="UP000298416"/>
    </source>
</evidence>
<dbReference type="PANTHER" id="PTHR31623:SF110">
    <property type="entry name" value="VINORINE SYNTHASE-LIKE"/>
    <property type="match status" value="1"/>
</dbReference>
<dbReference type="GO" id="GO:0016746">
    <property type="term" value="F:acyltransferase activity"/>
    <property type="evidence" value="ECO:0007669"/>
    <property type="project" value="UniProtKB-KW"/>
</dbReference>
<sequence length="156" mass="17281">MKEVKEESCRLAVFPRFYPLAGRASLEGKFIDCNDAGVPFTVARFRGHNLSELLTNLRPDLLLPCDTDWEAKPGPDSAVAMIQVSYYDCGGFTIGGVLWHKLCDGVTMFSVIRSWTTAAHGGKEAVFPNYIAQYMFPQMPVQLGSHYDIAKIGNQS</sequence>
<dbReference type="Proteomes" id="UP000298416">
    <property type="component" value="Unassembled WGS sequence"/>
</dbReference>
<comment type="similarity">
    <text evidence="1">Belongs to the plant acyltransferase family.</text>
</comment>
<dbReference type="EMBL" id="PNBA02000012">
    <property type="protein sequence ID" value="KAG6405774.1"/>
    <property type="molecule type" value="Genomic_DNA"/>
</dbReference>
<dbReference type="AlphaFoldDB" id="A0A8X8X452"/>
<name>A0A8X8X452_SALSN</name>
<gene>
    <name evidence="4" type="ORF">SASPL_133368</name>
</gene>